<dbReference type="CDD" id="cd21115">
    <property type="entry name" value="legumain_C"/>
    <property type="match status" value="1"/>
</dbReference>
<comment type="caution">
    <text evidence="13">The sequence shown here is derived from an EMBL/GenBank/DDBJ whole genome shotgun (WGS) entry which is preliminary data.</text>
</comment>
<dbReference type="GO" id="GO:0005773">
    <property type="term" value="C:vacuole"/>
    <property type="evidence" value="ECO:0007669"/>
    <property type="project" value="GOC"/>
</dbReference>
<evidence type="ECO:0000256" key="3">
    <source>
        <dbReference type="ARBA" id="ARBA00012628"/>
    </source>
</evidence>
<dbReference type="Gene3D" id="3.40.50.1460">
    <property type="match status" value="1"/>
</dbReference>
<sequence length="442" mass="49948">MYLHFIKLLCVVSLAYSLPKVEFPKLKEGGKIWALLVAGSNGWGNYRHQADACHAYQVVRNHGIPEEQIVVMMVDDIANNSQNPTPGKIINQPDGPDVYQGVKIDYSGLLNVVPEVFLKVMSGDSSGLSERGTGRVINSGPNDHVFVNFVDHGGPGIIAFGRLFLHAKDLMETLADMHKAQKFDKLLFYMEACESGSMFYNLLPKDYNILALTASNPDQSSYACYWDEERETYLGDVFSVNWLQDSDKEDLAKETIKKQFHIIKKETNTSVVCEYGDKTIAEMTVSEFQGKEKSTANVYPAPDPNIGAVPSENVDLEILKYQYRTAMTEDDRMFYLDKLEQETKRRESVPVIVKKIVDRATNNINGRAKFLMDTRYDLYDTDCYKTVVEHLADNCPMLGLREQFGYALKHLYAFVNLCEENVAMETILSAIDKEESCFGGKF</sequence>
<keyword evidence="5 11" id="KW-0732">Signal</keyword>
<dbReference type="Proteomes" id="UP001186944">
    <property type="component" value="Unassembled WGS sequence"/>
</dbReference>
<evidence type="ECO:0000256" key="10">
    <source>
        <dbReference type="PIRSR" id="PIRSR019663-1"/>
    </source>
</evidence>
<dbReference type="AlphaFoldDB" id="A0AA88Y250"/>
<evidence type="ECO:0000313" key="14">
    <source>
        <dbReference type="Proteomes" id="UP001186944"/>
    </source>
</evidence>
<protein>
    <recommendedName>
        <fullName evidence="9">Hemoglobinase</fullName>
        <ecNumber evidence="3">3.4.22.34</ecNumber>
    </recommendedName>
</protein>
<evidence type="ECO:0000259" key="12">
    <source>
        <dbReference type="Pfam" id="PF20985"/>
    </source>
</evidence>
<evidence type="ECO:0000256" key="5">
    <source>
        <dbReference type="ARBA" id="ARBA00022729"/>
    </source>
</evidence>
<comment type="similarity">
    <text evidence="2">Belongs to the peptidase C13 family.</text>
</comment>
<feature type="domain" description="Legumain prodomain" evidence="12">
    <location>
        <begin position="338"/>
        <end position="433"/>
    </location>
</feature>
<evidence type="ECO:0000256" key="11">
    <source>
        <dbReference type="SAM" id="SignalP"/>
    </source>
</evidence>
<dbReference type="GO" id="GO:0051603">
    <property type="term" value="P:proteolysis involved in protein catabolic process"/>
    <property type="evidence" value="ECO:0007669"/>
    <property type="project" value="TreeGrafter"/>
</dbReference>
<dbReference type="PIRSF" id="PIRSF019663">
    <property type="entry name" value="Legumain"/>
    <property type="match status" value="1"/>
</dbReference>
<dbReference type="FunFam" id="3.40.50.1460:FF:000006">
    <property type="entry name" value="Legumain"/>
    <property type="match status" value="1"/>
</dbReference>
<dbReference type="EMBL" id="VSWD01000009">
    <property type="protein sequence ID" value="KAK3092585.1"/>
    <property type="molecule type" value="Genomic_DNA"/>
</dbReference>
<keyword evidence="4" id="KW-0645">Protease</keyword>
<evidence type="ECO:0000256" key="7">
    <source>
        <dbReference type="ARBA" id="ARBA00022807"/>
    </source>
</evidence>
<comment type="catalytic activity">
    <reaction evidence="1">
        <text>Hydrolysis of proteins and small molecule substrates at -Asn-|-Xaa- bonds.</text>
        <dbReference type="EC" id="3.4.22.34"/>
    </reaction>
</comment>
<dbReference type="PANTHER" id="PTHR12000:SF42">
    <property type="entry name" value="LEGUMAIN"/>
    <property type="match status" value="1"/>
</dbReference>
<gene>
    <name evidence="13" type="ORF">FSP39_004645</name>
</gene>
<dbReference type="Pfam" id="PF20985">
    <property type="entry name" value="Legum_prodom"/>
    <property type="match status" value="1"/>
</dbReference>
<feature type="chain" id="PRO_5041696285" description="Hemoglobinase" evidence="11">
    <location>
        <begin position="18"/>
        <end position="442"/>
    </location>
</feature>
<accession>A0AA88Y250</accession>
<keyword evidence="6" id="KW-0378">Hydrolase</keyword>
<feature type="signal peptide" evidence="11">
    <location>
        <begin position="1"/>
        <end position="17"/>
    </location>
</feature>
<dbReference type="Pfam" id="PF01650">
    <property type="entry name" value="Peptidase_C13"/>
    <property type="match status" value="1"/>
</dbReference>
<name>A0AA88Y250_PINIB</name>
<evidence type="ECO:0000256" key="9">
    <source>
        <dbReference type="ARBA" id="ARBA00069042"/>
    </source>
</evidence>
<dbReference type="GO" id="GO:0006624">
    <property type="term" value="P:vacuolar protein processing"/>
    <property type="evidence" value="ECO:0007669"/>
    <property type="project" value="TreeGrafter"/>
</dbReference>
<dbReference type="Gene3D" id="1.10.132.130">
    <property type="match status" value="1"/>
</dbReference>
<keyword evidence="7" id="KW-0788">Thiol protease</keyword>
<evidence type="ECO:0000313" key="13">
    <source>
        <dbReference type="EMBL" id="KAK3092585.1"/>
    </source>
</evidence>
<evidence type="ECO:0000256" key="6">
    <source>
        <dbReference type="ARBA" id="ARBA00022801"/>
    </source>
</evidence>
<dbReference type="InterPro" id="IPR001096">
    <property type="entry name" value="Peptidase_C13"/>
</dbReference>
<feature type="active site" description="Nucleophile" evidence="10">
    <location>
        <position position="193"/>
    </location>
</feature>
<evidence type="ECO:0000256" key="1">
    <source>
        <dbReference type="ARBA" id="ARBA00000810"/>
    </source>
</evidence>
<evidence type="ECO:0000256" key="4">
    <source>
        <dbReference type="ARBA" id="ARBA00022670"/>
    </source>
</evidence>
<dbReference type="PRINTS" id="PR00776">
    <property type="entry name" value="HEMOGLOBNASE"/>
</dbReference>
<organism evidence="13 14">
    <name type="scientific">Pinctada imbricata</name>
    <name type="common">Atlantic pearl-oyster</name>
    <name type="synonym">Pinctada martensii</name>
    <dbReference type="NCBI Taxonomy" id="66713"/>
    <lineage>
        <taxon>Eukaryota</taxon>
        <taxon>Metazoa</taxon>
        <taxon>Spiralia</taxon>
        <taxon>Lophotrochozoa</taxon>
        <taxon>Mollusca</taxon>
        <taxon>Bivalvia</taxon>
        <taxon>Autobranchia</taxon>
        <taxon>Pteriomorphia</taxon>
        <taxon>Pterioida</taxon>
        <taxon>Pterioidea</taxon>
        <taxon>Pteriidae</taxon>
        <taxon>Pinctada</taxon>
    </lineage>
</organism>
<dbReference type="PANTHER" id="PTHR12000">
    <property type="entry name" value="HEMOGLOBINASE FAMILY MEMBER"/>
    <property type="match status" value="1"/>
</dbReference>
<dbReference type="GO" id="GO:0004197">
    <property type="term" value="F:cysteine-type endopeptidase activity"/>
    <property type="evidence" value="ECO:0007669"/>
    <property type="project" value="UniProtKB-EC"/>
</dbReference>
<keyword evidence="14" id="KW-1185">Reference proteome</keyword>
<reference evidence="13" key="1">
    <citation type="submission" date="2019-08" db="EMBL/GenBank/DDBJ databases">
        <title>The improved chromosome-level genome for the pearl oyster Pinctada fucata martensii using PacBio sequencing and Hi-C.</title>
        <authorList>
            <person name="Zheng Z."/>
        </authorList>
    </citation>
    <scope>NUCLEOTIDE SEQUENCE</scope>
    <source>
        <strain evidence="13">ZZ-2019</strain>
        <tissue evidence="13">Adductor muscle</tissue>
    </source>
</reference>
<dbReference type="InterPro" id="IPR048501">
    <property type="entry name" value="Legum_prodom"/>
</dbReference>
<proteinExistence type="inferred from homology"/>
<evidence type="ECO:0000256" key="8">
    <source>
        <dbReference type="ARBA" id="ARBA00055993"/>
    </source>
</evidence>
<comment type="function">
    <text evidence="8">This protease is used by the parasite for degradation of the host globin.</text>
</comment>
<dbReference type="EC" id="3.4.22.34" evidence="3"/>
<feature type="active site" evidence="10">
    <location>
        <position position="152"/>
    </location>
</feature>
<evidence type="ECO:0000256" key="2">
    <source>
        <dbReference type="ARBA" id="ARBA00009941"/>
    </source>
</evidence>
<dbReference type="InterPro" id="IPR046427">
    <property type="entry name" value="Legumain_prodom_sf"/>
</dbReference>